<organism evidence="5 6">
    <name type="scientific">Lachnellula occidentalis</name>
    <dbReference type="NCBI Taxonomy" id="215460"/>
    <lineage>
        <taxon>Eukaryota</taxon>
        <taxon>Fungi</taxon>
        <taxon>Dikarya</taxon>
        <taxon>Ascomycota</taxon>
        <taxon>Pezizomycotina</taxon>
        <taxon>Leotiomycetes</taxon>
        <taxon>Helotiales</taxon>
        <taxon>Lachnaceae</taxon>
        <taxon>Lachnellula</taxon>
    </lineage>
</organism>
<protein>
    <recommendedName>
        <fullName evidence="4">FAD-binding domain-containing protein</fullName>
    </recommendedName>
</protein>
<dbReference type="GO" id="GO:0071949">
    <property type="term" value="F:FAD binding"/>
    <property type="evidence" value="ECO:0007669"/>
    <property type="project" value="InterPro"/>
</dbReference>
<keyword evidence="2" id="KW-0274">FAD</keyword>
<sequence>MAPGKRMMMTRRHSPHKIQVYLGGTTDSVRLKNSRRGDTKEEKEAFAEFLHGAGWKTEEIIQSMKDADDFYCERLALVKLDCWSKGHMVLIGDAAHCPSGRTGMGTTSSMVGAYILAGEIGRHCGAEDGKDGLAVALKAYEQKFRPFMEQVQQGVLEDSEDGLLDSLMATSFGIGIFNYLAGKMSFLKINPAKWMMKENVKNWDLPEYEELLRD</sequence>
<dbReference type="PANTHER" id="PTHR46865">
    <property type="entry name" value="OXIDOREDUCTASE-RELATED"/>
    <property type="match status" value="1"/>
</dbReference>
<evidence type="ECO:0000313" key="6">
    <source>
        <dbReference type="Proteomes" id="UP000443090"/>
    </source>
</evidence>
<dbReference type="PANTHER" id="PTHR46865:SF7">
    <property type="entry name" value="MONOOXYGENASE, PUTATIVE (AFU_ORTHOLOGUE AFUA_8G07040)-RELATED"/>
    <property type="match status" value="1"/>
</dbReference>
<dbReference type="Gene3D" id="3.50.50.60">
    <property type="entry name" value="FAD/NAD(P)-binding domain"/>
    <property type="match status" value="1"/>
</dbReference>
<dbReference type="SUPFAM" id="SSF51905">
    <property type="entry name" value="FAD/NAD(P)-binding domain"/>
    <property type="match status" value="1"/>
</dbReference>
<name>A0A8H8UEF1_9HELO</name>
<gene>
    <name evidence="5" type="ORF">LOCC1_G007387</name>
</gene>
<evidence type="ECO:0000313" key="5">
    <source>
        <dbReference type="EMBL" id="TVY41866.1"/>
    </source>
</evidence>
<keyword evidence="6" id="KW-1185">Reference proteome</keyword>
<reference evidence="5 6" key="1">
    <citation type="submission" date="2018-05" db="EMBL/GenBank/DDBJ databases">
        <title>Genome sequencing and assembly of the regulated plant pathogen Lachnellula willkommii and related sister species for the development of diagnostic species identification markers.</title>
        <authorList>
            <person name="Giroux E."/>
            <person name="Bilodeau G."/>
        </authorList>
    </citation>
    <scope>NUCLEOTIDE SEQUENCE [LARGE SCALE GENOMIC DNA]</scope>
    <source>
        <strain evidence="5 6">CBS 160.35</strain>
    </source>
</reference>
<dbReference type="AlphaFoldDB" id="A0A8H8UEF1"/>
<accession>A0A8H8UEF1</accession>
<dbReference type="InterPro" id="IPR051704">
    <property type="entry name" value="FAD_aromatic-hydroxylase"/>
</dbReference>
<proteinExistence type="predicted"/>
<comment type="caution">
    <text evidence="5">The sequence shown here is derived from an EMBL/GenBank/DDBJ whole genome shotgun (WGS) entry which is preliminary data.</text>
</comment>
<dbReference type="OrthoDB" id="655030at2759"/>
<feature type="domain" description="FAD-binding" evidence="4">
    <location>
        <begin position="80"/>
        <end position="153"/>
    </location>
</feature>
<dbReference type="EMBL" id="QGMI01000366">
    <property type="protein sequence ID" value="TVY41866.1"/>
    <property type="molecule type" value="Genomic_DNA"/>
</dbReference>
<evidence type="ECO:0000259" key="4">
    <source>
        <dbReference type="Pfam" id="PF01494"/>
    </source>
</evidence>
<dbReference type="Pfam" id="PF01494">
    <property type="entry name" value="FAD_binding_3"/>
    <property type="match status" value="1"/>
</dbReference>
<evidence type="ECO:0000256" key="3">
    <source>
        <dbReference type="ARBA" id="ARBA00023002"/>
    </source>
</evidence>
<dbReference type="InterPro" id="IPR002938">
    <property type="entry name" value="FAD-bd"/>
</dbReference>
<keyword evidence="3" id="KW-0560">Oxidoreductase</keyword>
<evidence type="ECO:0000256" key="2">
    <source>
        <dbReference type="ARBA" id="ARBA00022827"/>
    </source>
</evidence>
<dbReference type="InterPro" id="IPR036188">
    <property type="entry name" value="FAD/NAD-bd_sf"/>
</dbReference>
<dbReference type="Proteomes" id="UP000443090">
    <property type="component" value="Unassembled WGS sequence"/>
</dbReference>
<keyword evidence="1" id="KW-0285">Flavoprotein</keyword>
<dbReference type="GO" id="GO:0016491">
    <property type="term" value="F:oxidoreductase activity"/>
    <property type="evidence" value="ECO:0007669"/>
    <property type="project" value="UniProtKB-KW"/>
</dbReference>
<evidence type="ECO:0000256" key="1">
    <source>
        <dbReference type="ARBA" id="ARBA00022630"/>
    </source>
</evidence>